<proteinExistence type="inferred from homology"/>
<evidence type="ECO:0000313" key="3">
    <source>
        <dbReference type="EMBL" id="SDA38192.1"/>
    </source>
</evidence>
<feature type="domain" description="UspA" evidence="2">
    <location>
        <begin position="3"/>
        <end position="143"/>
    </location>
</feature>
<dbReference type="OrthoDB" id="9777884at2"/>
<dbReference type="Pfam" id="PF00582">
    <property type="entry name" value="Usp"/>
    <property type="match status" value="1"/>
</dbReference>
<evidence type="ECO:0000256" key="1">
    <source>
        <dbReference type="ARBA" id="ARBA00008791"/>
    </source>
</evidence>
<name>A0A1G5UX30_9FIRM</name>
<dbReference type="EMBL" id="FMXA01000003">
    <property type="protein sequence ID" value="SDA38192.1"/>
    <property type="molecule type" value="Genomic_DNA"/>
</dbReference>
<gene>
    <name evidence="3" type="ORF">SAMN02910343_00213</name>
</gene>
<accession>A0A1G5UX30</accession>
<reference evidence="3 4" key="1">
    <citation type="submission" date="2016-10" db="EMBL/GenBank/DDBJ databases">
        <authorList>
            <person name="de Groot N.N."/>
        </authorList>
    </citation>
    <scope>NUCLEOTIDE SEQUENCE [LARGE SCALE GENOMIC DNA]</scope>
    <source>
        <strain evidence="3 4">DSM 15230</strain>
    </source>
</reference>
<dbReference type="RefSeq" id="WP_091362906.1">
    <property type="nucleotide sequence ID" value="NZ_FMXA01000003.1"/>
</dbReference>
<organism evidence="3 4">
    <name type="scientific">Allisonella histaminiformans</name>
    <dbReference type="NCBI Taxonomy" id="209880"/>
    <lineage>
        <taxon>Bacteria</taxon>
        <taxon>Bacillati</taxon>
        <taxon>Bacillota</taxon>
        <taxon>Negativicutes</taxon>
        <taxon>Veillonellales</taxon>
        <taxon>Veillonellaceae</taxon>
        <taxon>Allisonella</taxon>
    </lineage>
</organism>
<dbReference type="PANTHER" id="PTHR46268">
    <property type="entry name" value="STRESS RESPONSE PROTEIN NHAX"/>
    <property type="match status" value="1"/>
</dbReference>
<evidence type="ECO:0000313" key="4">
    <source>
        <dbReference type="Proteomes" id="UP000199689"/>
    </source>
</evidence>
<dbReference type="CDD" id="cd00293">
    <property type="entry name" value="USP-like"/>
    <property type="match status" value="1"/>
</dbReference>
<protein>
    <submittedName>
        <fullName evidence="3">Nucleotide-binding universal stress protein, UspA family</fullName>
    </submittedName>
</protein>
<dbReference type="PANTHER" id="PTHR46268:SF6">
    <property type="entry name" value="UNIVERSAL STRESS PROTEIN UP12"/>
    <property type="match status" value="1"/>
</dbReference>
<dbReference type="AlphaFoldDB" id="A0A1G5UX30"/>
<dbReference type="GeneID" id="87755263"/>
<dbReference type="SUPFAM" id="SSF52402">
    <property type="entry name" value="Adenine nucleotide alpha hydrolases-like"/>
    <property type="match status" value="1"/>
</dbReference>
<dbReference type="Proteomes" id="UP000199689">
    <property type="component" value="Unassembled WGS sequence"/>
</dbReference>
<dbReference type="InterPro" id="IPR006016">
    <property type="entry name" value="UspA"/>
</dbReference>
<dbReference type="Gene3D" id="3.40.50.620">
    <property type="entry name" value="HUPs"/>
    <property type="match status" value="1"/>
</dbReference>
<dbReference type="InterPro" id="IPR006015">
    <property type="entry name" value="Universal_stress_UspA"/>
</dbReference>
<dbReference type="PRINTS" id="PR01438">
    <property type="entry name" value="UNVRSLSTRESS"/>
</dbReference>
<dbReference type="STRING" id="209880.SAMN02910343_00213"/>
<comment type="similarity">
    <text evidence="1">Belongs to the universal stress protein A family.</text>
</comment>
<keyword evidence="4" id="KW-1185">Reference proteome</keyword>
<dbReference type="InterPro" id="IPR014729">
    <property type="entry name" value="Rossmann-like_a/b/a_fold"/>
</dbReference>
<sequence>MNIQKILVPVDGSTASFEAFMWACELASRFQAQVHMVYMVDARKQVAGAGRVPIGIESGEKEARKEGVRVVEEFSKHAPPGITVEKIIAVGPPAEGIVRLASTMDVDLIVMGNRGLGAVRRLAFGSVSTYVLHHAECPVLVTREKQVRTGVIS</sequence>
<evidence type="ECO:0000259" key="2">
    <source>
        <dbReference type="Pfam" id="PF00582"/>
    </source>
</evidence>